<proteinExistence type="inferred from homology"/>
<dbReference type="InterPro" id="IPR036504">
    <property type="entry name" value="CGI121/TPRKB_sf"/>
</dbReference>
<feature type="non-terminal residue" evidence="6">
    <location>
        <position position="1"/>
    </location>
</feature>
<dbReference type="Gene3D" id="3.30.2380.10">
    <property type="entry name" value="CGI121/TPRKB"/>
    <property type="match status" value="1"/>
</dbReference>
<comment type="subcellular location">
    <subcellularLocation>
        <location evidence="1">Nucleus</location>
    </subcellularLocation>
</comment>
<accession>A0A8S1J5H9</accession>
<evidence type="ECO:0000313" key="6">
    <source>
        <dbReference type="EMBL" id="CAD7701006.1"/>
    </source>
</evidence>
<dbReference type="Proteomes" id="UP000708148">
    <property type="component" value="Unassembled WGS sequence"/>
</dbReference>
<sequence>MEKELKFETHPASSLRVWLFEDVENIEEVREQVVSGKLQPEFAFFNAQLVAGLYVVHLAACRALWSETAGTRRTRSLHTELVCNISGSKHIASSLQRFGISDGTKHLLVARFDGTASD</sequence>
<evidence type="ECO:0000313" key="7">
    <source>
        <dbReference type="Proteomes" id="UP000708148"/>
    </source>
</evidence>
<dbReference type="OrthoDB" id="329139at2759"/>
<evidence type="ECO:0000256" key="3">
    <source>
        <dbReference type="ARBA" id="ARBA00022694"/>
    </source>
</evidence>
<dbReference type="GO" id="GO:0005829">
    <property type="term" value="C:cytosol"/>
    <property type="evidence" value="ECO:0007669"/>
    <property type="project" value="TreeGrafter"/>
</dbReference>
<dbReference type="SUPFAM" id="SSF143870">
    <property type="entry name" value="PF0523-like"/>
    <property type="match status" value="1"/>
</dbReference>
<dbReference type="AlphaFoldDB" id="A0A8S1J5H9"/>
<dbReference type="GO" id="GO:0000408">
    <property type="term" value="C:EKC/KEOPS complex"/>
    <property type="evidence" value="ECO:0007669"/>
    <property type="project" value="TreeGrafter"/>
</dbReference>
<dbReference type="GO" id="GO:0002949">
    <property type="term" value="P:tRNA threonylcarbamoyladenosine modification"/>
    <property type="evidence" value="ECO:0007669"/>
    <property type="project" value="TreeGrafter"/>
</dbReference>
<dbReference type="InterPro" id="IPR013926">
    <property type="entry name" value="CGI121/TPRKB"/>
</dbReference>
<evidence type="ECO:0000256" key="1">
    <source>
        <dbReference type="ARBA" id="ARBA00004123"/>
    </source>
</evidence>
<dbReference type="Pfam" id="PF08617">
    <property type="entry name" value="CGI-121"/>
    <property type="match status" value="1"/>
</dbReference>
<evidence type="ECO:0008006" key="8">
    <source>
        <dbReference type="Google" id="ProtNLM"/>
    </source>
</evidence>
<gene>
    <name evidence="6" type="ORF">OSTQU699_LOCUS6365</name>
</gene>
<dbReference type="EMBL" id="CAJHUC010001403">
    <property type="protein sequence ID" value="CAD7701006.1"/>
    <property type="molecule type" value="Genomic_DNA"/>
</dbReference>
<keyword evidence="3" id="KW-0819">tRNA processing</keyword>
<name>A0A8S1J5H9_9CHLO</name>
<keyword evidence="4 5" id="KW-0539">Nucleus</keyword>
<organism evidence="6 7">
    <name type="scientific">Ostreobium quekettii</name>
    <dbReference type="NCBI Taxonomy" id="121088"/>
    <lineage>
        <taxon>Eukaryota</taxon>
        <taxon>Viridiplantae</taxon>
        <taxon>Chlorophyta</taxon>
        <taxon>core chlorophytes</taxon>
        <taxon>Ulvophyceae</taxon>
        <taxon>TCBD clade</taxon>
        <taxon>Bryopsidales</taxon>
        <taxon>Ostreobineae</taxon>
        <taxon>Ostreobiaceae</taxon>
        <taxon>Ostreobium</taxon>
    </lineage>
</organism>
<evidence type="ECO:0000256" key="4">
    <source>
        <dbReference type="ARBA" id="ARBA00023242"/>
    </source>
</evidence>
<comment type="similarity">
    <text evidence="2 5">Belongs to the CGI121/TPRKB family.</text>
</comment>
<evidence type="ECO:0000256" key="5">
    <source>
        <dbReference type="RuleBase" id="RU004398"/>
    </source>
</evidence>
<keyword evidence="7" id="KW-1185">Reference proteome</keyword>
<comment type="caution">
    <text evidence="6">The sequence shown here is derived from an EMBL/GenBank/DDBJ whole genome shotgun (WGS) entry which is preliminary data.</text>
</comment>
<dbReference type="PANTHER" id="PTHR15840">
    <property type="entry name" value="CGI-121 FAMILY MEMBER"/>
    <property type="match status" value="1"/>
</dbReference>
<dbReference type="PANTHER" id="PTHR15840:SF10">
    <property type="entry name" value="EKC_KEOPS COMPLEX SUBUNIT TPRKB"/>
    <property type="match status" value="1"/>
</dbReference>
<protein>
    <recommendedName>
        <fullName evidence="8">EKC/KEOPS complex subunit CGI121</fullName>
    </recommendedName>
</protein>
<dbReference type="GO" id="GO:0005634">
    <property type="term" value="C:nucleus"/>
    <property type="evidence" value="ECO:0007669"/>
    <property type="project" value="UniProtKB-SubCell"/>
</dbReference>
<reference evidence="6" key="1">
    <citation type="submission" date="2020-12" db="EMBL/GenBank/DDBJ databases">
        <authorList>
            <person name="Iha C."/>
        </authorList>
    </citation>
    <scope>NUCLEOTIDE SEQUENCE</scope>
</reference>
<evidence type="ECO:0000256" key="2">
    <source>
        <dbReference type="ARBA" id="ARBA00005546"/>
    </source>
</evidence>